<evidence type="ECO:0000313" key="2">
    <source>
        <dbReference type="Proteomes" id="UP000236333"/>
    </source>
</evidence>
<sequence length="186" mass="19728">MNRNQETTLVYNHALLSLWHEDAVVAIADLDEYLVTSRRTTLAQLLHSGCTGGGLSDPGPVAVSISRRVAYCTGCLRLVGAPGGGGNGSSSALLPDESSMLRAHSVERTLWLNASTALFVNPHDVYPLPGLPWPEKLAPECAHWLHIKSQVAFRPPATDAADLAPVGEAFLWALADATQAAPTLLA</sequence>
<dbReference type="AlphaFoldDB" id="A0A2J7ZV24"/>
<reference evidence="1 2" key="1">
    <citation type="journal article" date="2017" name="Mol. Biol. Evol.">
        <title>The 4-celled Tetrabaena socialis nuclear genome reveals the essential components for genetic control of cell number at the origin of multicellularity in the volvocine lineage.</title>
        <authorList>
            <person name="Featherston J."/>
            <person name="Arakaki Y."/>
            <person name="Hanschen E.R."/>
            <person name="Ferris P.J."/>
            <person name="Michod R.E."/>
            <person name="Olson B.J.S.C."/>
            <person name="Nozaki H."/>
            <person name="Durand P.M."/>
        </authorList>
    </citation>
    <scope>NUCLEOTIDE SEQUENCE [LARGE SCALE GENOMIC DNA]</scope>
    <source>
        <strain evidence="1 2">NIES-571</strain>
    </source>
</reference>
<comment type="caution">
    <text evidence="1">The sequence shown here is derived from an EMBL/GenBank/DDBJ whole genome shotgun (WGS) entry which is preliminary data.</text>
</comment>
<evidence type="ECO:0000313" key="1">
    <source>
        <dbReference type="EMBL" id="PNH04124.1"/>
    </source>
</evidence>
<dbReference type="OrthoDB" id="537403at2759"/>
<accession>A0A2J7ZV24</accession>
<dbReference type="EMBL" id="PGGS01000421">
    <property type="protein sequence ID" value="PNH04124.1"/>
    <property type="molecule type" value="Genomic_DNA"/>
</dbReference>
<proteinExistence type="predicted"/>
<organism evidence="1 2">
    <name type="scientific">Tetrabaena socialis</name>
    <dbReference type="NCBI Taxonomy" id="47790"/>
    <lineage>
        <taxon>Eukaryota</taxon>
        <taxon>Viridiplantae</taxon>
        <taxon>Chlorophyta</taxon>
        <taxon>core chlorophytes</taxon>
        <taxon>Chlorophyceae</taxon>
        <taxon>CS clade</taxon>
        <taxon>Chlamydomonadales</taxon>
        <taxon>Tetrabaenaceae</taxon>
        <taxon>Tetrabaena</taxon>
    </lineage>
</organism>
<name>A0A2J7ZV24_9CHLO</name>
<gene>
    <name evidence="1" type="ORF">TSOC_009745</name>
</gene>
<keyword evidence="2" id="KW-1185">Reference proteome</keyword>
<evidence type="ECO:0008006" key="3">
    <source>
        <dbReference type="Google" id="ProtNLM"/>
    </source>
</evidence>
<dbReference type="Proteomes" id="UP000236333">
    <property type="component" value="Unassembled WGS sequence"/>
</dbReference>
<protein>
    <recommendedName>
        <fullName evidence="3">Glycosyltransferase family 92 protein</fullName>
    </recommendedName>
</protein>